<proteinExistence type="predicted"/>
<keyword evidence="2" id="KW-1185">Reference proteome</keyword>
<dbReference type="InterPro" id="IPR016181">
    <property type="entry name" value="Acyl_CoA_acyltransferase"/>
</dbReference>
<name>A0A921YP25_MANSE</name>
<sequence length="232" mass="26180">MPFERIFDESYPRVYDTWESNGVKYIVQDLPAEDDETAIKILVDNLCTDEVLCNLSELVKDPESVHGIVAYWRYYLAKRMSLGCYAEINGEKKLVGLNVCYVGCKGEHDDLEIIGKKWKNVYDVLEYGESKYDVYALLGMDKILHALGLVVAREYRGAKFGARLLNARTPLSLSQGVKGTATVFTGIASQTLAYKCGFTDALVMPISELAEIGLDYPKNDDRVIKFMIKKFE</sequence>
<dbReference type="SUPFAM" id="SSF55729">
    <property type="entry name" value="Acyl-CoA N-acyltransferases (Nat)"/>
    <property type="match status" value="1"/>
</dbReference>
<reference evidence="1" key="2">
    <citation type="submission" date="2020-12" db="EMBL/GenBank/DDBJ databases">
        <authorList>
            <person name="Kanost M."/>
        </authorList>
    </citation>
    <scope>NUCLEOTIDE SEQUENCE</scope>
</reference>
<protein>
    <recommendedName>
        <fullName evidence="3">N-acetyltransferase domain-containing protein</fullName>
    </recommendedName>
</protein>
<comment type="caution">
    <text evidence="1">The sequence shown here is derived from an EMBL/GenBank/DDBJ whole genome shotgun (WGS) entry which is preliminary data.</text>
</comment>
<evidence type="ECO:0000313" key="1">
    <source>
        <dbReference type="EMBL" id="KAG6442946.1"/>
    </source>
</evidence>
<dbReference type="Gene3D" id="3.40.630.30">
    <property type="match status" value="1"/>
</dbReference>
<organism evidence="1 2">
    <name type="scientific">Manduca sexta</name>
    <name type="common">Tobacco hawkmoth</name>
    <name type="synonym">Tobacco hornworm</name>
    <dbReference type="NCBI Taxonomy" id="7130"/>
    <lineage>
        <taxon>Eukaryota</taxon>
        <taxon>Metazoa</taxon>
        <taxon>Ecdysozoa</taxon>
        <taxon>Arthropoda</taxon>
        <taxon>Hexapoda</taxon>
        <taxon>Insecta</taxon>
        <taxon>Pterygota</taxon>
        <taxon>Neoptera</taxon>
        <taxon>Endopterygota</taxon>
        <taxon>Lepidoptera</taxon>
        <taxon>Glossata</taxon>
        <taxon>Ditrysia</taxon>
        <taxon>Bombycoidea</taxon>
        <taxon>Sphingidae</taxon>
        <taxon>Sphinginae</taxon>
        <taxon>Sphingini</taxon>
        <taxon>Manduca</taxon>
    </lineage>
</organism>
<dbReference type="Proteomes" id="UP000791440">
    <property type="component" value="Unassembled WGS sequence"/>
</dbReference>
<gene>
    <name evidence="1" type="ORF">O3G_MSEX002598</name>
</gene>
<accession>A0A921YP25</accession>
<reference evidence="1" key="1">
    <citation type="journal article" date="2016" name="Insect Biochem. Mol. Biol.">
        <title>Multifaceted biological insights from a draft genome sequence of the tobacco hornworm moth, Manduca sexta.</title>
        <authorList>
            <person name="Kanost M.R."/>
            <person name="Arrese E.L."/>
            <person name="Cao X."/>
            <person name="Chen Y.R."/>
            <person name="Chellapilla S."/>
            <person name="Goldsmith M.R."/>
            <person name="Grosse-Wilde E."/>
            <person name="Heckel D.G."/>
            <person name="Herndon N."/>
            <person name="Jiang H."/>
            <person name="Papanicolaou A."/>
            <person name="Qu J."/>
            <person name="Soulages J.L."/>
            <person name="Vogel H."/>
            <person name="Walters J."/>
            <person name="Waterhouse R.M."/>
            <person name="Ahn S.J."/>
            <person name="Almeida F.C."/>
            <person name="An C."/>
            <person name="Aqrawi P."/>
            <person name="Bretschneider A."/>
            <person name="Bryant W.B."/>
            <person name="Bucks S."/>
            <person name="Chao H."/>
            <person name="Chevignon G."/>
            <person name="Christen J.M."/>
            <person name="Clarke D.F."/>
            <person name="Dittmer N.T."/>
            <person name="Ferguson L.C.F."/>
            <person name="Garavelou S."/>
            <person name="Gordon K.H.J."/>
            <person name="Gunaratna R.T."/>
            <person name="Han Y."/>
            <person name="Hauser F."/>
            <person name="He Y."/>
            <person name="Heidel-Fischer H."/>
            <person name="Hirsh A."/>
            <person name="Hu Y."/>
            <person name="Jiang H."/>
            <person name="Kalra D."/>
            <person name="Klinner C."/>
            <person name="Konig C."/>
            <person name="Kovar C."/>
            <person name="Kroll A.R."/>
            <person name="Kuwar S.S."/>
            <person name="Lee S.L."/>
            <person name="Lehman R."/>
            <person name="Li K."/>
            <person name="Li Z."/>
            <person name="Liang H."/>
            <person name="Lovelace S."/>
            <person name="Lu Z."/>
            <person name="Mansfield J.H."/>
            <person name="McCulloch K.J."/>
            <person name="Mathew T."/>
            <person name="Morton B."/>
            <person name="Muzny D.M."/>
            <person name="Neunemann D."/>
            <person name="Ongeri F."/>
            <person name="Pauchet Y."/>
            <person name="Pu L.L."/>
            <person name="Pyrousis I."/>
            <person name="Rao X.J."/>
            <person name="Redding A."/>
            <person name="Roesel C."/>
            <person name="Sanchez-Gracia A."/>
            <person name="Schaack S."/>
            <person name="Shukla A."/>
            <person name="Tetreau G."/>
            <person name="Wang Y."/>
            <person name="Xiong G.H."/>
            <person name="Traut W."/>
            <person name="Walsh T.K."/>
            <person name="Worley K.C."/>
            <person name="Wu D."/>
            <person name="Wu W."/>
            <person name="Wu Y.Q."/>
            <person name="Zhang X."/>
            <person name="Zou Z."/>
            <person name="Zucker H."/>
            <person name="Briscoe A.D."/>
            <person name="Burmester T."/>
            <person name="Clem R.J."/>
            <person name="Feyereisen R."/>
            <person name="Grimmelikhuijzen C.J.P."/>
            <person name="Hamodrakas S.J."/>
            <person name="Hansson B.S."/>
            <person name="Huguet E."/>
            <person name="Jermiin L.S."/>
            <person name="Lan Q."/>
            <person name="Lehman H.K."/>
            <person name="Lorenzen M."/>
            <person name="Merzendorfer H."/>
            <person name="Michalopoulos I."/>
            <person name="Morton D.B."/>
            <person name="Muthukrishnan S."/>
            <person name="Oakeshott J.G."/>
            <person name="Palmer W."/>
            <person name="Park Y."/>
            <person name="Passarelli A.L."/>
            <person name="Rozas J."/>
            <person name="Schwartz L.M."/>
            <person name="Smith W."/>
            <person name="Southgate A."/>
            <person name="Vilcinskas A."/>
            <person name="Vogt R."/>
            <person name="Wang P."/>
            <person name="Werren J."/>
            <person name="Yu X.Q."/>
            <person name="Zhou J.J."/>
            <person name="Brown S.J."/>
            <person name="Scherer S.E."/>
            <person name="Richards S."/>
            <person name="Blissard G.W."/>
        </authorList>
    </citation>
    <scope>NUCLEOTIDE SEQUENCE</scope>
</reference>
<evidence type="ECO:0000313" key="2">
    <source>
        <dbReference type="Proteomes" id="UP000791440"/>
    </source>
</evidence>
<dbReference type="AlphaFoldDB" id="A0A921YP25"/>
<dbReference type="EMBL" id="JH668298">
    <property type="protein sequence ID" value="KAG6442946.1"/>
    <property type="molecule type" value="Genomic_DNA"/>
</dbReference>
<evidence type="ECO:0008006" key="3">
    <source>
        <dbReference type="Google" id="ProtNLM"/>
    </source>
</evidence>